<evidence type="ECO:0000313" key="1">
    <source>
        <dbReference type="EMBL" id="SOQ37325.1"/>
    </source>
</evidence>
<protein>
    <submittedName>
        <fullName evidence="1">SFRICE_013570</fullName>
    </submittedName>
</protein>
<sequence>MLEAHIHEQHSPTKLVEFLVKQLREVQWMSTFKSPRRYTNDDIIIVSERTSRVSLAGVLASDVQDTSAQHVVGDVRPAPEAWLGLQIGVALSTQLLVYDFHINMHELLRRWAVRLKNKMIKRQCAADSTAAGVSKEPPQACDQKMPKTLNCIFDMVECISAFVTPRDNTNNDIVVVSERTARVSLAGVLASDV</sequence>
<proteinExistence type="predicted"/>
<reference evidence="1" key="1">
    <citation type="submission" date="2016-07" db="EMBL/GenBank/DDBJ databases">
        <authorList>
            <person name="Bretaudeau A."/>
        </authorList>
    </citation>
    <scope>NUCLEOTIDE SEQUENCE</scope>
    <source>
        <strain evidence="1">Rice</strain>
        <tissue evidence="1">Whole body</tissue>
    </source>
</reference>
<dbReference type="EMBL" id="ODYU01001303">
    <property type="protein sequence ID" value="SOQ37325.1"/>
    <property type="molecule type" value="Genomic_DNA"/>
</dbReference>
<accession>A0A2H1V915</accession>
<name>A0A2H1V915_SPOFR</name>
<organism evidence="1">
    <name type="scientific">Spodoptera frugiperda</name>
    <name type="common">Fall armyworm</name>
    <dbReference type="NCBI Taxonomy" id="7108"/>
    <lineage>
        <taxon>Eukaryota</taxon>
        <taxon>Metazoa</taxon>
        <taxon>Ecdysozoa</taxon>
        <taxon>Arthropoda</taxon>
        <taxon>Hexapoda</taxon>
        <taxon>Insecta</taxon>
        <taxon>Pterygota</taxon>
        <taxon>Neoptera</taxon>
        <taxon>Endopterygota</taxon>
        <taxon>Lepidoptera</taxon>
        <taxon>Glossata</taxon>
        <taxon>Ditrysia</taxon>
        <taxon>Noctuoidea</taxon>
        <taxon>Noctuidae</taxon>
        <taxon>Amphipyrinae</taxon>
        <taxon>Spodoptera</taxon>
    </lineage>
</organism>
<dbReference type="AlphaFoldDB" id="A0A2H1V915"/>
<gene>
    <name evidence="1" type="ORF">SFRICE_013570</name>
</gene>